<dbReference type="PRINTS" id="PR00032">
    <property type="entry name" value="HTHARAC"/>
</dbReference>
<dbReference type="Pfam" id="PF12833">
    <property type="entry name" value="HTH_18"/>
    <property type="match status" value="1"/>
</dbReference>
<evidence type="ECO:0000256" key="2">
    <source>
        <dbReference type="ARBA" id="ARBA00023125"/>
    </source>
</evidence>
<evidence type="ECO:0000256" key="1">
    <source>
        <dbReference type="ARBA" id="ARBA00023015"/>
    </source>
</evidence>
<dbReference type="InterPro" id="IPR018060">
    <property type="entry name" value="HTH_AraC"/>
</dbReference>
<dbReference type="InterPro" id="IPR009057">
    <property type="entry name" value="Homeodomain-like_sf"/>
</dbReference>
<keyword evidence="6" id="KW-1185">Reference proteome</keyword>
<keyword evidence="2" id="KW-0238">DNA-binding</keyword>
<dbReference type="PANTHER" id="PTHR46796:SF6">
    <property type="entry name" value="ARAC SUBFAMILY"/>
    <property type="match status" value="1"/>
</dbReference>
<gene>
    <name evidence="5" type="ORF">K3136_11175</name>
</gene>
<feature type="domain" description="HTH araC/xylS-type" evidence="4">
    <location>
        <begin position="219"/>
        <end position="320"/>
    </location>
</feature>
<reference evidence="5 6" key="1">
    <citation type="submission" date="2021-08" db="EMBL/GenBank/DDBJ databases">
        <title>Comparative Genomics Analysis of the Genus Qipengyuania Reveals Extensive Genetic Diversity and Metabolic Versatility, Including the Description of Fifteen Novel Species.</title>
        <authorList>
            <person name="Liu Y."/>
        </authorList>
    </citation>
    <scope>NUCLEOTIDE SEQUENCE [LARGE SCALE GENOMIC DNA]</scope>
    <source>
        <strain evidence="5 6">1NDH1</strain>
    </source>
</reference>
<keyword evidence="3" id="KW-0804">Transcription</keyword>
<proteinExistence type="predicted"/>
<dbReference type="RefSeq" id="WP_221430390.1">
    <property type="nucleotide sequence ID" value="NZ_CP081294.1"/>
</dbReference>
<keyword evidence="1" id="KW-0805">Transcription regulation</keyword>
<evidence type="ECO:0000256" key="3">
    <source>
        <dbReference type="ARBA" id="ARBA00023163"/>
    </source>
</evidence>
<dbReference type="InterPro" id="IPR020449">
    <property type="entry name" value="Tscrpt_reg_AraC-type_HTH"/>
</dbReference>
<evidence type="ECO:0000313" key="5">
    <source>
        <dbReference type="EMBL" id="QZD94645.1"/>
    </source>
</evidence>
<sequence length="322" mass="35678">MQGSTQIPQHFGVRLADVDEPDRHVAIREVFGRGWLNVEFDAYDARPAISAEIDLLPGVSITRGSYSPHRARTLADGSLGDDDVALCWVETPGNFELDHLSQLRELESGEAVLTSCADRMQGRNDAVAYPTTIKLSRKSVLPMLERDDVLGRTIAANDPAFRLLRQYLDPALKYARQSGPEGAGMVAHQINDLVILALGASADGHAMAAERGQKAARYAAICEWIDRNHLDPSLSIQQCCVQFALGRRAIQSLFAEHGTSFTRKVRERRLLQAYRLLGSPDHAASSISEIAYSVGFGDLSYFNRRFRDRFGKRPGDVRREAL</sequence>
<dbReference type="PANTHER" id="PTHR46796">
    <property type="entry name" value="HTH-TYPE TRANSCRIPTIONAL ACTIVATOR RHAS-RELATED"/>
    <property type="match status" value="1"/>
</dbReference>
<evidence type="ECO:0000313" key="6">
    <source>
        <dbReference type="Proteomes" id="UP000824321"/>
    </source>
</evidence>
<accession>A0ABX9A089</accession>
<dbReference type="PROSITE" id="PS01124">
    <property type="entry name" value="HTH_ARAC_FAMILY_2"/>
    <property type="match status" value="1"/>
</dbReference>
<evidence type="ECO:0000259" key="4">
    <source>
        <dbReference type="PROSITE" id="PS01124"/>
    </source>
</evidence>
<dbReference type="Gene3D" id="1.10.10.60">
    <property type="entry name" value="Homeodomain-like"/>
    <property type="match status" value="1"/>
</dbReference>
<organism evidence="5 6">
    <name type="scientific">Qipengyuania gelatinilytica</name>
    <dbReference type="NCBI Taxonomy" id="2867231"/>
    <lineage>
        <taxon>Bacteria</taxon>
        <taxon>Pseudomonadati</taxon>
        <taxon>Pseudomonadota</taxon>
        <taxon>Alphaproteobacteria</taxon>
        <taxon>Sphingomonadales</taxon>
        <taxon>Erythrobacteraceae</taxon>
        <taxon>Qipengyuania</taxon>
    </lineage>
</organism>
<dbReference type="EMBL" id="CP081294">
    <property type="protein sequence ID" value="QZD94645.1"/>
    <property type="molecule type" value="Genomic_DNA"/>
</dbReference>
<protein>
    <submittedName>
        <fullName evidence="5">AraC family transcriptional regulator</fullName>
    </submittedName>
</protein>
<dbReference type="SMART" id="SM00342">
    <property type="entry name" value="HTH_ARAC"/>
    <property type="match status" value="1"/>
</dbReference>
<dbReference type="SUPFAM" id="SSF46689">
    <property type="entry name" value="Homeodomain-like"/>
    <property type="match status" value="1"/>
</dbReference>
<dbReference type="Proteomes" id="UP000824321">
    <property type="component" value="Chromosome"/>
</dbReference>
<name>A0ABX9A089_9SPHN</name>
<dbReference type="InterPro" id="IPR050204">
    <property type="entry name" value="AraC_XylS_family_regulators"/>
</dbReference>